<dbReference type="GO" id="GO:0003677">
    <property type="term" value="F:DNA binding"/>
    <property type="evidence" value="ECO:0007669"/>
    <property type="project" value="InterPro"/>
</dbReference>
<dbReference type="Proteomes" id="UP000294028">
    <property type="component" value="Unassembled WGS sequence"/>
</dbReference>
<dbReference type="RefSeq" id="WP_129786762.1">
    <property type="nucleotide sequence ID" value="NZ_RZHH01000004.1"/>
</dbReference>
<feature type="domain" description="NERD" evidence="1">
    <location>
        <begin position="15"/>
        <end position="138"/>
    </location>
</feature>
<dbReference type="Gene3D" id="3.40.50.300">
    <property type="entry name" value="P-loop containing nucleotide triphosphate hydrolases"/>
    <property type="match status" value="2"/>
</dbReference>
<dbReference type="InterPro" id="IPR011528">
    <property type="entry name" value="NERD"/>
</dbReference>
<dbReference type="Pfam" id="PF08378">
    <property type="entry name" value="NERD"/>
    <property type="match status" value="1"/>
</dbReference>
<evidence type="ECO:0000313" key="4">
    <source>
        <dbReference type="Proteomes" id="UP000294028"/>
    </source>
</evidence>
<dbReference type="PANTHER" id="PTHR11070">
    <property type="entry name" value="UVRD / RECB / PCRA DNA HELICASE FAMILY MEMBER"/>
    <property type="match status" value="1"/>
</dbReference>
<dbReference type="GO" id="GO:0043138">
    <property type="term" value="F:3'-5' DNA helicase activity"/>
    <property type="evidence" value="ECO:0007669"/>
    <property type="project" value="TreeGrafter"/>
</dbReference>
<organism evidence="3 4">
    <name type="scientific">Halogeometricum borinquense</name>
    <dbReference type="NCBI Taxonomy" id="60847"/>
    <lineage>
        <taxon>Archaea</taxon>
        <taxon>Methanobacteriati</taxon>
        <taxon>Methanobacteriota</taxon>
        <taxon>Stenosarchaea group</taxon>
        <taxon>Halobacteria</taxon>
        <taxon>Halobacteriales</taxon>
        <taxon>Haloferacaceae</taxon>
        <taxon>Halogeometricum</taxon>
    </lineage>
</organism>
<proteinExistence type="predicted"/>
<sequence length="716" mass="78935">MEYKPASSVSPSDPGGQAELDVWTRLKEAFDSSDRGVIYHQYPIIDKTGRKFDKKPDFVIFHQELGLVILECKGYTIDQIDRIAGETWHLRGTSQSQSTPLEQARRQGFALRKFFMDEPELLDGGQVAIPMNPFVVLPNITREEWEARGFTGPSAPRVLLGDELTPVALREQLDAIRTFDPLTSAEYDTARAVLSCGQAISDISMSPPANPETRRDYYEHVTSQLAKFDLKQEKIGMRIPPGPQQIRGIAGSGKTVLLAMKAAKMAVDHKDWTIALTFQTKSLYDHITDFTERFYRRFSNGQSLAESDSSIEIIHGWGGHTTGEGIYKRIAEATPNATFRSVTDARAEFGSDTDPQEAVAAELLATGDIPDLFDAILVDEAQDFGPHFFNMCLAALDSSNRLIWGYDEAQNLHSLRAPSPKEIFGVDDTGDPVVDLSGSYSNGVQKSHIMRKSYRAPLEVLLTAHVLGMGLLRDGGPVQAITRQDGWENLGYDVDGDFRKTGSKARLQRPEANSPHPLSTFDTAGPFVSAEAFDDPAAELDWVVDQVVADVREEGLPPERILVVPLGLDAKDRGQQLQSLLRAHDLGATCAWEGDRTEFSRPGEVTISTIHLAKGNEAASVYVVGLNNAITNPYRELVQARNEVFVAITRSRAWCTITGCTHDGAVGIMDELHTIIDIVSSDTPVVEFEVPSRSSLDHELEEDTENLTATNLTDFA</sequence>
<evidence type="ECO:0000259" key="1">
    <source>
        <dbReference type="Pfam" id="PF08378"/>
    </source>
</evidence>
<keyword evidence="3" id="KW-0067">ATP-binding</keyword>
<dbReference type="Pfam" id="PF13538">
    <property type="entry name" value="UvrD_C_2"/>
    <property type="match status" value="1"/>
</dbReference>
<dbReference type="AlphaFoldDB" id="A0A482SZS1"/>
<dbReference type="InterPro" id="IPR000212">
    <property type="entry name" value="DNA_helicase_UvrD/REP"/>
</dbReference>
<gene>
    <name evidence="3" type="ORF">ELS19_19675</name>
</gene>
<dbReference type="SUPFAM" id="SSF52540">
    <property type="entry name" value="P-loop containing nucleoside triphosphate hydrolases"/>
    <property type="match status" value="1"/>
</dbReference>
<dbReference type="GO" id="GO:0000725">
    <property type="term" value="P:recombinational repair"/>
    <property type="evidence" value="ECO:0007669"/>
    <property type="project" value="TreeGrafter"/>
</dbReference>
<name>A0A482SZS1_9EURY</name>
<dbReference type="PANTHER" id="PTHR11070:SF2">
    <property type="entry name" value="ATP-DEPENDENT DNA HELICASE SRS2"/>
    <property type="match status" value="1"/>
</dbReference>
<comment type="caution">
    <text evidence="3">The sequence shown here is derived from an EMBL/GenBank/DDBJ whole genome shotgun (WGS) entry which is preliminary data.</text>
</comment>
<feature type="domain" description="UvrD-like helicase C-terminal" evidence="2">
    <location>
        <begin position="605"/>
        <end position="657"/>
    </location>
</feature>
<dbReference type="EMBL" id="RZHH01000004">
    <property type="protein sequence ID" value="RYJ08056.1"/>
    <property type="molecule type" value="Genomic_DNA"/>
</dbReference>
<dbReference type="InterPro" id="IPR027785">
    <property type="entry name" value="UvrD-like_helicase_C"/>
</dbReference>
<keyword evidence="3" id="KW-0547">Nucleotide-binding</keyword>
<dbReference type="GO" id="GO:0005524">
    <property type="term" value="F:ATP binding"/>
    <property type="evidence" value="ECO:0007669"/>
    <property type="project" value="InterPro"/>
</dbReference>
<reference evidence="3 4" key="1">
    <citation type="submission" date="2018-12" db="EMBL/GenBank/DDBJ databases">
        <title>Genome analysis provides insights into bioremediation potentialities of Halogeometricum borinquense strain N11.</title>
        <authorList>
            <person name="Najjari A."/>
            <person name="Youssef N."/>
            <person name="Fhoula I."/>
            <person name="Ben Dhia O."/>
            <person name="Mahjoubi M."/>
            <person name="Ouzari H.I."/>
            <person name="Cherif A."/>
        </authorList>
    </citation>
    <scope>NUCLEOTIDE SEQUENCE [LARGE SCALE GENOMIC DNA]</scope>
    <source>
        <strain evidence="3 4">N11</strain>
    </source>
</reference>
<keyword evidence="3" id="KW-0347">Helicase</keyword>
<keyword evidence="3" id="KW-0378">Hydrolase</keyword>
<dbReference type="InterPro" id="IPR027417">
    <property type="entry name" value="P-loop_NTPase"/>
</dbReference>
<protein>
    <submittedName>
        <fullName evidence="3">DNA/RNA helicase</fullName>
    </submittedName>
</protein>
<accession>A0A482SZS1</accession>
<evidence type="ECO:0000259" key="2">
    <source>
        <dbReference type="Pfam" id="PF13538"/>
    </source>
</evidence>
<evidence type="ECO:0000313" key="3">
    <source>
        <dbReference type="EMBL" id="RYJ08056.1"/>
    </source>
</evidence>